<sequence length="393" mass="43897">MAESYNIGVPWIMCQQPNAPQPMATLPNRKNYREFSSQWRKLSVSSSDYGNSVKVIECPLVLVLSLKLNTSFFTFQTSRLLFMPQKKHRAVSLLPDCVTEVYNTAKVNVQTSIMVKRPNKAEDEPVSLKWAWRSEIVEDALHGKSNVTAYTLLDQRDAANDASDCSHWASYGIHNDKFETSIKLKSCKNVISLLSVTVGLQHLPTNTMFTWYKTAFQAPLGKDPVVVDLQGLGKRLAWVNGHSRGRYWPSYNAVEDGCSDESSDYRGTMFLDPFLKNLNTLVLFEEIGGNPFMGNFQTITVGSACGNAYENKTLELSCPGHPISSIKFASFGNPQGAREHLPREAAKARTMLCPSCKIDVLARKGAPLMFQRRYLGQQIVEIGRGGCLLGLYF</sequence>
<proteinExistence type="predicted"/>
<evidence type="ECO:0000313" key="1">
    <source>
        <dbReference type="EMBL" id="KAI4335181.1"/>
    </source>
</evidence>
<gene>
    <name evidence="1" type="ORF">L6164_013851</name>
</gene>
<dbReference type="EMBL" id="CM039431">
    <property type="protein sequence ID" value="KAI4335181.1"/>
    <property type="molecule type" value="Genomic_DNA"/>
</dbReference>
<keyword evidence="2" id="KW-1185">Reference proteome</keyword>
<reference evidence="1 2" key="1">
    <citation type="journal article" date="2022" name="DNA Res.">
        <title>Chromosomal-level genome assembly of the orchid tree Bauhinia variegata (Leguminosae; Cercidoideae) supports the allotetraploid origin hypothesis of Bauhinia.</title>
        <authorList>
            <person name="Zhong Y."/>
            <person name="Chen Y."/>
            <person name="Zheng D."/>
            <person name="Pang J."/>
            <person name="Liu Y."/>
            <person name="Luo S."/>
            <person name="Meng S."/>
            <person name="Qian L."/>
            <person name="Wei D."/>
            <person name="Dai S."/>
            <person name="Zhou R."/>
        </authorList>
    </citation>
    <scope>NUCLEOTIDE SEQUENCE [LARGE SCALE GENOMIC DNA]</scope>
    <source>
        <strain evidence="1">BV-YZ2020</strain>
    </source>
</reference>
<evidence type="ECO:0000313" key="2">
    <source>
        <dbReference type="Proteomes" id="UP000828941"/>
    </source>
</evidence>
<accession>A0ACB9NG14</accession>
<organism evidence="1 2">
    <name type="scientific">Bauhinia variegata</name>
    <name type="common">Purple orchid tree</name>
    <name type="synonym">Phanera variegata</name>
    <dbReference type="NCBI Taxonomy" id="167791"/>
    <lineage>
        <taxon>Eukaryota</taxon>
        <taxon>Viridiplantae</taxon>
        <taxon>Streptophyta</taxon>
        <taxon>Embryophyta</taxon>
        <taxon>Tracheophyta</taxon>
        <taxon>Spermatophyta</taxon>
        <taxon>Magnoliopsida</taxon>
        <taxon>eudicotyledons</taxon>
        <taxon>Gunneridae</taxon>
        <taxon>Pentapetalae</taxon>
        <taxon>rosids</taxon>
        <taxon>fabids</taxon>
        <taxon>Fabales</taxon>
        <taxon>Fabaceae</taxon>
        <taxon>Cercidoideae</taxon>
        <taxon>Cercideae</taxon>
        <taxon>Bauhiniinae</taxon>
        <taxon>Bauhinia</taxon>
    </lineage>
</organism>
<name>A0ACB9NG14_BAUVA</name>
<protein>
    <submittedName>
        <fullName evidence="1">Uncharacterized protein</fullName>
    </submittedName>
</protein>
<dbReference type="Proteomes" id="UP000828941">
    <property type="component" value="Chromosome 6"/>
</dbReference>
<comment type="caution">
    <text evidence="1">The sequence shown here is derived from an EMBL/GenBank/DDBJ whole genome shotgun (WGS) entry which is preliminary data.</text>
</comment>